<keyword evidence="3" id="KW-1185">Reference proteome</keyword>
<protein>
    <recommendedName>
        <fullName evidence="4">DUF3040 domain-containing protein</fullName>
    </recommendedName>
</protein>
<keyword evidence="1" id="KW-0472">Membrane</keyword>
<evidence type="ECO:0000313" key="2">
    <source>
        <dbReference type="EMBL" id="MCZ0857634.1"/>
    </source>
</evidence>
<keyword evidence="1" id="KW-0812">Transmembrane</keyword>
<accession>A0ABT4I7D7</accession>
<evidence type="ECO:0000313" key="3">
    <source>
        <dbReference type="Proteomes" id="UP001072034"/>
    </source>
</evidence>
<feature type="transmembrane region" description="Helical" evidence="1">
    <location>
        <begin position="94"/>
        <end position="116"/>
    </location>
</feature>
<proteinExistence type="predicted"/>
<gene>
    <name evidence="2" type="ORF">OHJ16_06205</name>
</gene>
<reference evidence="2" key="1">
    <citation type="submission" date="2022-10" db="EMBL/GenBank/DDBJ databases">
        <title>Genome sequence of Actinomyces israelii ATCC 10048.</title>
        <authorList>
            <person name="Watt R.M."/>
            <person name="Tong W.M."/>
        </authorList>
    </citation>
    <scope>NUCLEOTIDE SEQUENCE</scope>
    <source>
        <strain evidence="2">ATCC 10048</strain>
    </source>
</reference>
<evidence type="ECO:0008006" key="4">
    <source>
        <dbReference type="Google" id="ProtNLM"/>
    </source>
</evidence>
<dbReference type="Proteomes" id="UP001072034">
    <property type="component" value="Unassembled WGS sequence"/>
</dbReference>
<sequence>MSGQDRAHGVPVTYIDADGRPIEAPHDPGAGRDGAGERPAMFVHMSCRVSSVELGSSSVRALEPVWRTALVWAAVAFVSGALMVALSSGLAAVVLWPLGGFTMIVAASALWGAWAARRLARRTLTSSPARGSSVNRPAPGDRRG</sequence>
<feature type="transmembrane region" description="Helical" evidence="1">
    <location>
        <begin position="69"/>
        <end position="88"/>
    </location>
</feature>
<dbReference type="RefSeq" id="WP_268917177.1">
    <property type="nucleotide sequence ID" value="NZ_JAPTMY010000010.1"/>
</dbReference>
<dbReference type="EMBL" id="JAPTMY010000010">
    <property type="protein sequence ID" value="MCZ0857634.1"/>
    <property type="molecule type" value="Genomic_DNA"/>
</dbReference>
<keyword evidence="1" id="KW-1133">Transmembrane helix</keyword>
<name>A0ABT4I7D7_9ACTO</name>
<comment type="caution">
    <text evidence="2">The sequence shown here is derived from an EMBL/GenBank/DDBJ whole genome shotgun (WGS) entry which is preliminary data.</text>
</comment>
<organism evidence="2 3">
    <name type="scientific">Actinomyces israelii</name>
    <dbReference type="NCBI Taxonomy" id="1659"/>
    <lineage>
        <taxon>Bacteria</taxon>
        <taxon>Bacillati</taxon>
        <taxon>Actinomycetota</taxon>
        <taxon>Actinomycetes</taxon>
        <taxon>Actinomycetales</taxon>
        <taxon>Actinomycetaceae</taxon>
        <taxon>Actinomyces</taxon>
    </lineage>
</organism>
<evidence type="ECO:0000256" key="1">
    <source>
        <dbReference type="SAM" id="Phobius"/>
    </source>
</evidence>